<dbReference type="InterPro" id="IPR001031">
    <property type="entry name" value="Thioesterase"/>
</dbReference>
<dbReference type="GO" id="GO:0008610">
    <property type="term" value="P:lipid biosynthetic process"/>
    <property type="evidence" value="ECO:0007669"/>
    <property type="project" value="TreeGrafter"/>
</dbReference>
<dbReference type="InterPro" id="IPR020802">
    <property type="entry name" value="TesA-like"/>
</dbReference>
<dbReference type="Pfam" id="PF00975">
    <property type="entry name" value="Thioesterase"/>
    <property type="match status" value="1"/>
</dbReference>
<dbReference type="PANTHER" id="PTHR11487:SF0">
    <property type="entry name" value="S-ACYL FATTY ACID SYNTHASE THIOESTERASE, MEDIUM CHAIN"/>
    <property type="match status" value="1"/>
</dbReference>
<sequence>MVGKPVKETAWVRRFHPSPEARYQLLCFPHSGGSASFFFPFSQRLAPEIDVWSMQYPGRQDRRSEANVPHIHEMADRVVEAVGPRLDGPYALFGHSMGATLAYEVGLRLQSSGRHPEALFVSGRPAPHRNVDKGLHRLSDEEIAEDIRALDGTGSEMFGDADVLKMFLPAIRSDYHAAETYEYAPGPVLKCPIRGFTGFSDPRVEVSELHHWADHTEGSFTLDVFSGGHFYLVDEQEGIASEIERTLSGAGHLQGNMGL</sequence>
<accession>A0A0M7BHE1</accession>
<organism evidence="4">
    <name type="scientific">Streptomyces thiolactonus</name>
    <dbReference type="NCBI Taxonomy" id="1718436"/>
    <lineage>
        <taxon>Bacteria</taxon>
        <taxon>Bacillati</taxon>
        <taxon>Actinomycetota</taxon>
        <taxon>Actinomycetes</taxon>
        <taxon>Kitasatosporales</taxon>
        <taxon>Streptomycetaceae</taxon>
        <taxon>Streptomyces</taxon>
    </lineage>
</organism>
<dbReference type="InterPro" id="IPR029058">
    <property type="entry name" value="AB_hydrolase_fold"/>
</dbReference>
<evidence type="ECO:0000313" key="4">
    <source>
        <dbReference type="EMBL" id="CUI25737.1"/>
    </source>
</evidence>
<dbReference type="InterPro" id="IPR012223">
    <property type="entry name" value="TEII"/>
</dbReference>
<reference evidence="4" key="1">
    <citation type="journal article" date="2015" name="Chem. Sci.">
        <title>A genomic approach to deciphering the mechanism of thiotetronate antibiotics biosynthesis.</title>
        <authorList>
            <person name="Tao W."/>
            <person name="Yurkovich M.E."/>
            <person name="Wen S."/>
            <person name="Lebe K.E."/>
            <person name="Samborskyy M."/>
            <person name="Liu Y."/>
            <person name="Yang A."/>
            <person name="Liu Y."/>
            <person name="Ju Y."/>
            <person name="Deng Z."/>
            <person name="Tosin M."/>
            <person name="Sun Y."/>
            <person name="Leadlay P.F."/>
        </authorList>
    </citation>
    <scope>NUCLEOTIDE SEQUENCE</scope>
    <source>
        <strain evidence="4">NRRL 15439</strain>
    </source>
</reference>
<comment type="similarity">
    <text evidence="1">Belongs to the thioesterase family.</text>
</comment>
<proteinExistence type="inferred from homology"/>
<dbReference type="GO" id="GO:0016787">
    <property type="term" value="F:hydrolase activity"/>
    <property type="evidence" value="ECO:0007669"/>
    <property type="project" value="UniProtKB-KW"/>
</dbReference>
<dbReference type="SUPFAM" id="SSF53474">
    <property type="entry name" value="alpha/beta-Hydrolases"/>
    <property type="match status" value="1"/>
</dbReference>
<gene>
    <name evidence="4" type="primary">stuT</name>
</gene>
<dbReference type="Gene3D" id="3.40.50.1820">
    <property type="entry name" value="alpha/beta hydrolase"/>
    <property type="match status" value="1"/>
</dbReference>
<dbReference type="AlphaFoldDB" id="A0A0M7BHE1"/>
<evidence type="ECO:0000256" key="1">
    <source>
        <dbReference type="ARBA" id="ARBA00007169"/>
    </source>
</evidence>
<dbReference type="SMART" id="SM00824">
    <property type="entry name" value="PKS_TE"/>
    <property type="match status" value="1"/>
</dbReference>
<evidence type="ECO:0000259" key="3">
    <source>
        <dbReference type="SMART" id="SM00824"/>
    </source>
</evidence>
<dbReference type="EMBL" id="LN879418">
    <property type="protein sequence ID" value="CUI25737.1"/>
    <property type="molecule type" value="Genomic_DNA"/>
</dbReference>
<keyword evidence="2" id="KW-0378">Hydrolase</keyword>
<name>A0A0M7BHE1_9ACTN</name>
<dbReference type="PANTHER" id="PTHR11487">
    <property type="entry name" value="THIOESTERASE"/>
    <property type="match status" value="1"/>
</dbReference>
<evidence type="ECO:0000256" key="2">
    <source>
        <dbReference type="ARBA" id="ARBA00022801"/>
    </source>
</evidence>
<protein>
    <submittedName>
        <fullName evidence="4">Thioesterase</fullName>
    </submittedName>
</protein>
<feature type="domain" description="Thioesterase TesA-like" evidence="3">
    <location>
        <begin position="26"/>
        <end position="247"/>
    </location>
</feature>